<evidence type="ECO:0000259" key="5">
    <source>
        <dbReference type="PROSITE" id="PS51891"/>
    </source>
</evidence>
<accession>A0A1G7ICE3</accession>
<dbReference type="PROSITE" id="PS51891">
    <property type="entry name" value="CENP_V_GFA"/>
    <property type="match status" value="1"/>
</dbReference>
<protein>
    <submittedName>
        <fullName evidence="6">GFA family protein</fullName>
    </submittedName>
</protein>
<organism evidence="7 8">
    <name type="scientific">Sphingomonas carotinifaciens</name>
    <dbReference type="NCBI Taxonomy" id="1166323"/>
    <lineage>
        <taxon>Bacteria</taxon>
        <taxon>Pseudomonadati</taxon>
        <taxon>Pseudomonadota</taxon>
        <taxon>Alphaproteobacteria</taxon>
        <taxon>Sphingomonadales</taxon>
        <taxon>Sphingomonadaceae</taxon>
        <taxon>Sphingomonas</taxon>
    </lineage>
</organism>
<dbReference type="EMBL" id="WSUT01000005">
    <property type="protein sequence ID" value="MWC44308.1"/>
    <property type="molecule type" value="Genomic_DNA"/>
</dbReference>
<dbReference type="InterPro" id="IPR006913">
    <property type="entry name" value="CENP-V/GFA"/>
</dbReference>
<comment type="similarity">
    <text evidence="1">Belongs to the Gfa family.</text>
</comment>
<evidence type="ECO:0000313" key="6">
    <source>
        <dbReference type="EMBL" id="MWC44308.1"/>
    </source>
</evidence>
<keyword evidence="8" id="KW-1185">Reference proteome</keyword>
<dbReference type="SUPFAM" id="SSF51316">
    <property type="entry name" value="Mss4-like"/>
    <property type="match status" value="1"/>
</dbReference>
<dbReference type="Proteomes" id="UP000436801">
    <property type="component" value="Unassembled WGS sequence"/>
</dbReference>
<dbReference type="PANTHER" id="PTHR33337:SF40">
    <property type="entry name" value="CENP-V_GFA DOMAIN-CONTAINING PROTEIN-RELATED"/>
    <property type="match status" value="1"/>
</dbReference>
<reference evidence="6 9" key="2">
    <citation type="submission" date="2019-12" db="EMBL/GenBank/DDBJ databases">
        <authorList>
            <person name="Zheng J."/>
        </authorList>
    </citation>
    <scope>NUCLEOTIDE SEQUENCE [LARGE SCALE GENOMIC DNA]</scope>
    <source>
        <strain evidence="6 9">DSM 27347</strain>
    </source>
</reference>
<dbReference type="Gene3D" id="3.90.1590.10">
    <property type="entry name" value="glutathione-dependent formaldehyde- activating enzyme (gfa)"/>
    <property type="match status" value="1"/>
</dbReference>
<gene>
    <name evidence="6" type="ORF">GQR91_11690</name>
    <name evidence="7" type="ORF">SAMN05216557_102193</name>
</gene>
<proteinExistence type="inferred from homology"/>
<name>A0A1G7ICE3_9SPHN</name>
<evidence type="ECO:0000313" key="7">
    <source>
        <dbReference type="EMBL" id="SDF10381.1"/>
    </source>
</evidence>
<dbReference type="Pfam" id="PF04828">
    <property type="entry name" value="GFA"/>
    <property type="match status" value="1"/>
</dbReference>
<evidence type="ECO:0000313" key="9">
    <source>
        <dbReference type="Proteomes" id="UP000436801"/>
    </source>
</evidence>
<sequence>MREAMTGGCQCGRIRYAATIEDGDEAYLCHCKMCRRATGAAATAFVNLARDRLHWLVEPDWYRSSPIALRPFCATCGTPLGFAFADGEGNIDLTLGSFDDPTRFKPVRNYASESILPAWQDTSHLPGMRSDENAGVTQRWMDSLGRLPD</sequence>
<keyword evidence="2" id="KW-0479">Metal-binding</keyword>
<dbReference type="InterPro" id="IPR011057">
    <property type="entry name" value="Mss4-like_sf"/>
</dbReference>
<feature type="domain" description="CENP-V/GFA" evidence="5">
    <location>
        <begin position="5"/>
        <end position="120"/>
    </location>
</feature>
<evidence type="ECO:0000256" key="4">
    <source>
        <dbReference type="ARBA" id="ARBA00023239"/>
    </source>
</evidence>
<dbReference type="PANTHER" id="PTHR33337">
    <property type="entry name" value="GFA DOMAIN-CONTAINING PROTEIN"/>
    <property type="match status" value="1"/>
</dbReference>
<dbReference type="Proteomes" id="UP000323502">
    <property type="component" value="Unassembled WGS sequence"/>
</dbReference>
<dbReference type="OrthoDB" id="7186766at2"/>
<keyword evidence="4" id="KW-0456">Lyase</keyword>
<evidence type="ECO:0000313" key="8">
    <source>
        <dbReference type="Proteomes" id="UP000323502"/>
    </source>
</evidence>
<dbReference type="GO" id="GO:0046872">
    <property type="term" value="F:metal ion binding"/>
    <property type="evidence" value="ECO:0007669"/>
    <property type="project" value="UniProtKB-KW"/>
</dbReference>
<dbReference type="AlphaFoldDB" id="A0A1G7ICE3"/>
<keyword evidence="3" id="KW-0862">Zinc</keyword>
<reference evidence="7 8" key="1">
    <citation type="submission" date="2016-10" db="EMBL/GenBank/DDBJ databases">
        <authorList>
            <person name="Varghese N."/>
            <person name="Submissions S."/>
        </authorList>
    </citation>
    <scope>NUCLEOTIDE SEQUENCE [LARGE SCALE GENOMIC DNA]</scope>
    <source>
        <strain evidence="7 8">S7-754</strain>
    </source>
</reference>
<dbReference type="GO" id="GO:0016846">
    <property type="term" value="F:carbon-sulfur lyase activity"/>
    <property type="evidence" value="ECO:0007669"/>
    <property type="project" value="InterPro"/>
</dbReference>
<evidence type="ECO:0000256" key="1">
    <source>
        <dbReference type="ARBA" id="ARBA00005495"/>
    </source>
</evidence>
<dbReference type="EMBL" id="FNBI01000002">
    <property type="protein sequence ID" value="SDF10381.1"/>
    <property type="molecule type" value="Genomic_DNA"/>
</dbReference>
<evidence type="ECO:0000256" key="2">
    <source>
        <dbReference type="ARBA" id="ARBA00022723"/>
    </source>
</evidence>
<dbReference type="RefSeq" id="WP_149681983.1">
    <property type="nucleotide sequence ID" value="NZ_FNBI01000002.1"/>
</dbReference>
<evidence type="ECO:0000256" key="3">
    <source>
        <dbReference type="ARBA" id="ARBA00022833"/>
    </source>
</evidence>